<dbReference type="Gene3D" id="3.20.20.70">
    <property type="entry name" value="Aldolase class I"/>
    <property type="match status" value="1"/>
</dbReference>
<dbReference type="Proteomes" id="UP000245577">
    <property type="component" value="Unassembled WGS sequence"/>
</dbReference>
<dbReference type="SUPFAM" id="SSF102114">
    <property type="entry name" value="Radical SAM enzymes"/>
    <property type="match status" value="1"/>
</dbReference>
<keyword evidence="9" id="KW-1185">Reference proteome</keyword>
<accession>A0A2U1S5Q8</accession>
<feature type="binding site" evidence="6">
    <location>
        <position position="87"/>
    </location>
    <ligand>
        <name>[4Fe-4S] cluster</name>
        <dbReference type="ChEBI" id="CHEBI:49883"/>
        <note>4Fe-4S-S-AdoMet</note>
    </ligand>
</feature>
<dbReference type="InterPro" id="IPR058240">
    <property type="entry name" value="rSAM_sf"/>
</dbReference>
<dbReference type="GO" id="GO:0051539">
    <property type="term" value="F:4 iron, 4 sulfur cluster binding"/>
    <property type="evidence" value="ECO:0007669"/>
    <property type="project" value="UniProtKB-KW"/>
</dbReference>
<name>A0A2U1S5Q8_9EURY</name>
<dbReference type="SFLD" id="SFLDG01101">
    <property type="entry name" value="Uncharacterised_Radical_SAM_Su"/>
    <property type="match status" value="1"/>
</dbReference>
<dbReference type="InterPro" id="IPR034457">
    <property type="entry name" value="Organic_radical-activating"/>
</dbReference>
<dbReference type="PANTHER" id="PTHR30352">
    <property type="entry name" value="PYRUVATE FORMATE-LYASE-ACTIVATING ENZYME"/>
    <property type="match status" value="1"/>
</dbReference>
<dbReference type="AlphaFoldDB" id="A0A2U1S5Q8"/>
<reference evidence="8 9" key="1">
    <citation type="submission" date="2017-03" db="EMBL/GenBank/DDBJ databases">
        <title>Genome sequence of Methanobrevibacter wosei.</title>
        <authorList>
            <person name="Poehlein A."/>
            <person name="Seedorf H."/>
            <person name="Daniel R."/>
        </authorList>
    </citation>
    <scope>NUCLEOTIDE SEQUENCE [LARGE SCALE GENOMIC DNA]</scope>
    <source>
        <strain evidence="8 9">DSM 11979</strain>
    </source>
</reference>
<dbReference type="CDD" id="cd01335">
    <property type="entry name" value="Radical_SAM"/>
    <property type="match status" value="1"/>
</dbReference>
<evidence type="ECO:0000313" key="8">
    <source>
        <dbReference type="EMBL" id="PWB84771.1"/>
    </source>
</evidence>
<evidence type="ECO:0000256" key="4">
    <source>
        <dbReference type="ARBA" id="ARBA00023004"/>
    </source>
</evidence>
<dbReference type="GO" id="GO:0003824">
    <property type="term" value="F:catalytic activity"/>
    <property type="evidence" value="ECO:0007669"/>
    <property type="project" value="InterPro"/>
</dbReference>
<feature type="domain" description="Radical SAM core" evidence="7">
    <location>
        <begin position="68"/>
        <end position="286"/>
    </location>
</feature>
<keyword evidence="2 6" id="KW-0949">S-adenosyl-L-methionine</keyword>
<keyword evidence="3 6" id="KW-0479">Metal-binding</keyword>
<dbReference type="PANTHER" id="PTHR30352:SF5">
    <property type="entry name" value="PYRUVATE FORMATE-LYASE 1-ACTIVATING ENZYME"/>
    <property type="match status" value="1"/>
</dbReference>
<feature type="binding site" evidence="6">
    <location>
        <position position="90"/>
    </location>
    <ligand>
        <name>[4Fe-4S] cluster</name>
        <dbReference type="ChEBI" id="CHEBI:49883"/>
        <note>4Fe-4S-S-AdoMet</note>
    </ligand>
</feature>
<evidence type="ECO:0000256" key="1">
    <source>
        <dbReference type="ARBA" id="ARBA00022485"/>
    </source>
</evidence>
<dbReference type="NCBIfam" id="TIGR04337">
    <property type="entry name" value="AmmeMemoSam_rS"/>
    <property type="match status" value="1"/>
</dbReference>
<evidence type="ECO:0000256" key="6">
    <source>
        <dbReference type="PIRSR" id="PIRSR004869-50"/>
    </source>
</evidence>
<comment type="caution">
    <text evidence="8">The sequence shown here is derived from an EMBL/GenBank/DDBJ whole genome shotgun (WGS) entry which is preliminary data.</text>
</comment>
<keyword evidence="1" id="KW-0004">4Fe-4S</keyword>
<dbReference type="InterPro" id="IPR016431">
    <property type="entry name" value="Pyrv-formate_lyase-activ_prd"/>
</dbReference>
<protein>
    <submittedName>
        <fullName evidence="8">Cyclic pyranopterin monophosphate synthase</fullName>
    </submittedName>
</protein>
<evidence type="ECO:0000256" key="5">
    <source>
        <dbReference type="ARBA" id="ARBA00023014"/>
    </source>
</evidence>
<dbReference type="InterPro" id="IPR013785">
    <property type="entry name" value="Aldolase_TIM"/>
</dbReference>
<evidence type="ECO:0000259" key="7">
    <source>
        <dbReference type="PROSITE" id="PS51918"/>
    </source>
</evidence>
<comment type="cofactor">
    <cofactor evidence="6">
        <name>[4Fe-4S] cluster</name>
        <dbReference type="ChEBI" id="CHEBI:49883"/>
    </cofactor>
    <text evidence="6">Binds 1 [4Fe-4S] cluster. The cluster is coordinated with 3 cysteines and an exchangeable S-adenosyl-L-methionine.</text>
</comment>
<feature type="binding site" evidence="6">
    <location>
        <position position="83"/>
    </location>
    <ligand>
        <name>[4Fe-4S] cluster</name>
        <dbReference type="ChEBI" id="CHEBI:49883"/>
        <note>4Fe-4S-S-AdoMet</note>
    </ligand>
</feature>
<evidence type="ECO:0000256" key="2">
    <source>
        <dbReference type="ARBA" id="ARBA00022691"/>
    </source>
</evidence>
<proteinExistence type="predicted"/>
<dbReference type="PROSITE" id="PS51918">
    <property type="entry name" value="RADICAL_SAM"/>
    <property type="match status" value="1"/>
</dbReference>
<dbReference type="PIRSF" id="PIRSF004869">
    <property type="entry name" value="PflX_prd"/>
    <property type="match status" value="1"/>
</dbReference>
<keyword evidence="4 6" id="KW-0408">Iron</keyword>
<dbReference type="SFLD" id="SFLDS00029">
    <property type="entry name" value="Radical_SAM"/>
    <property type="match status" value="1"/>
</dbReference>
<evidence type="ECO:0000313" key="9">
    <source>
        <dbReference type="Proteomes" id="UP000245577"/>
    </source>
</evidence>
<dbReference type="InterPro" id="IPR027596">
    <property type="entry name" value="AmmeMemoSam_rS"/>
</dbReference>
<organism evidence="8 9">
    <name type="scientific">Methanobrevibacter woesei</name>
    <dbReference type="NCBI Taxonomy" id="190976"/>
    <lineage>
        <taxon>Archaea</taxon>
        <taxon>Methanobacteriati</taxon>
        <taxon>Methanobacteriota</taxon>
        <taxon>Methanomada group</taxon>
        <taxon>Methanobacteria</taxon>
        <taxon>Methanobacteriales</taxon>
        <taxon>Methanobacteriaceae</taxon>
        <taxon>Methanobrevibacter</taxon>
    </lineage>
</organism>
<dbReference type="EMBL" id="MZGU01000007">
    <property type="protein sequence ID" value="PWB84771.1"/>
    <property type="molecule type" value="Genomic_DNA"/>
</dbReference>
<evidence type="ECO:0000256" key="3">
    <source>
        <dbReference type="ARBA" id="ARBA00022723"/>
    </source>
</evidence>
<dbReference type="GO" id="GO:0046872">
    <property type="term" value="F:metal ion binding"/>
    <property type="evidence" value="ECO:0007669"/>
    <property type="project" value="UniProtKB-KW"/>
</dbReference>
<keyword evidence="5 6" id="KW-0411">Iron-sulfur</keyword>
<sequence length="336" mass="38593">MFRDVFFKKSSKTQKVRCEICSNYCKIKPDEYGICGQHKNLNGELFDLSYSVVSSLNADPIEKKPLYHFLPGSFSYSVGGFGCNMSCLNCQNYIISQYYDKISDKDKIMPESIVENALSSGCKSISWTYNEPTIHFNFAKKTSLLAKREHLKIIYVSNGYMSRESLIETLNFVDAFNIDLKSISSNFYKKVCKADLNVVLENIKDIYNSGKHLELTNLLINDYNDSKEDISHLIDFILEELGCEVPLHFSRAFPYYKMPNMEPTKEETLINALNLAKEKGLEYVYLGNVPFDNNSYCPECGELLIRRNGYKTEDLGKIEENKCKKCGKELNFILQN</sequence>
<dbReference type="OrthoDB" id="5682at2157"/>
<gene>
    <name evidence="8" type="primary">moaA_3</name>
    <name evidence="8" type="ORF">MBBWO_15370</name>
</gene>
<dbReference type="RefSeq" id="WP_116670314.1">
    <property type="nucleotide sequence ID" value="NZ_MZGU01000007.1"/>
</dbReference>
<dbReference type="Pfam" id="PF04055">
    <property type="entry name" value="Radical_SAM"/>
    <property type="match status" value="1"/>
</dbReference>
<dbReference type="InterPro" id="IPR007197">
    <property type="entry name" value="rSAM"/>
</dbReference>